<feature type="region of interest" description="Disordered" evidence="1">
    <location>
        <begin position="41"/>
        <end position="97"/>
    </location>
</feature>
<accession>A0A7J6CK00</accession>
<comment type="caution">
    <text evidence="2">The sequence shown here is derived from an EMBL/GenBank/DDBJ whole genome shotgun (WGS) entry which is preliminary data.</text>
</comment>
<dbReference type="Proteomes" id="UP000579812">
    <property type="component" value="Unassembled WGS sequence"/>
</dbReference>
<evidence type="ECO:0000256" key="1">
    <source>
        <dbReference type="SAM" id="MobiDB-lite"/>
    </source>
</evidence>
<protein>
    <submittedName>
        <fullName evidence="2">Uncharacterized protein</fullName>
    </submittedName>
</protein>
<dbReference type="EMBL" id="JAAMOB010000011">
    <property type="protein sequence ID" value="KAF4107570.1"/>
    <property type="molecule type" value="Genomic_DNA"/>
</dbReference>
<dbReference type="AlphaFoldDB" id="A0A7J6CK00"/>
<keyword evidence="3" id="KW-1185">Reference proteome</keyword>
<name>A0A7J6CK00_9TELE</name>
<proteinExistence type="predicted"/>
<gene>
    <name evidence="2" type="ORF">G5714_011934</name>
</gene>
<sequence length="97" mass="11083">MREMRSRSGLSVKTEGVFRALPEEPEYCSVPILEWLDGTTQREKHEARSQYALHPSKQEVPKGLAHQRQEAQSANQHPQPTPPTRKYTEISTLLACQ</sequence>
<organism evidence="2 3">
    <name type="scientific">Onychostoma macrolepis</name>
    <dbReference type="NCBI Taxonomy" id="369639"/>
    <lineage>
        <taxon>Eukaryota</taxon>
        <taxon>Metazoa</taxon>
        <taxon>Chordata</taxon>
        <taxon>Craniata</taxon>
        <taxon>Vertebrata</taxon>
        <taxon>Euteleostomi</taxon>
        <taxon>Actinopterygii</taxon>
        <taxon>Neopterygii</taxon>
        <taxon>Teleostei</taxon>
        <taxon>Ostariophysi</taxon>
        <taxon>Cypriniformes</taxon>
        <taxon>Cyprinidae</taxon>
        <taxon>Acrossocheilinae</taxon>
        <taxon>Onychostoma</taxon>
    </lineage>
</organism>
<reference evidence="2 3" key="1">
    <citation type="submission" date="2020-04" db="EMBL/GenBank/DDBJ databases">
        <title>Chromosome-level genome assembly of a cyprinid fish Onychostoma macrolepis by integration of Nanopore Sequencing, Bionano and Hi-C technology.</title>
        <authorList>
            <person name="Wang D."/>
        </authorList>
    </citation>
    <scope>NUCLEOTIDE SEQUENCE [LARGE SCALE GENOMIC DNA]</scope>
    <source>
        <strain evidence="2">SWU-2019</strain>
        <tissue evidence="2">Muscle</tissue>
    </source>
</reference>
<evidence type="ECO:0000313" key="3">
    <source>
        <dbReference type="Proteomes" id="UP000579812"/>
    </source>
</evidence>
<evidence type="ECO:0000313" key="2">
    <source>
        <dbReference type="EMBL" id="KAF4107570.1"/>
    </source>
</evidence>